<dbReference type="EMBL" id="JACEOL010000031">
    <property type="protein sequence ID" value="MBA4602592.1"/>
    <property type="molecule type" value="Genomic_DNA"/>
</dbReference>
<reference evidence="6 7" key="1">
    <citation type="submission" date="2020-07" db="EMBL/GenBank/DDBJ databases">
        <title>Thermoactinomyces phylogeny.</title>
        <authorList>
            <person name="Dunlap C."/>
        </authorList>
    </citation>
    <scope>NUCLEOTIDE SEQUENCE [LARGE SCALE GENOMIC DNA]</scope>
    <source>
        <strain evidence="6 7">AMNI-1</strain>
    </source>
</reference>
<evidence type="ECO:0000256" key="5">
    <source>
        <dbReference type="SAM" id="Phobius"/>
    </source>
</evidence>
<feature type="transmembrane region" description="Helical" evidence="5">
    <location>
        <begin position="328"/>
        <end position="346"/>
    </location>
</feature>
<dbReference type="Proteomes" id="UP000538292">
    <property type="component" value="Unassembled WGS sequence"/>
</dbReference>
<name>A0A7W1XSS0_9BACL</name>
<feature type="transmembrane region" description="Helical" evidence="5">
    <location>
        <begin position="154"/>
        <end position="176"/>
    </location>
</feature>
<feature type="transmembrane region" description="Helical" evidence="5">
    <location>
        <begin position="358"/>
        <end position="375"/>
    </location>
</feature>
<dbReference type="Gene3D" id="1.20.1740.10">
    <property type="entry name" value="Amino acid/polyamine transporter I"/>
    <property type="match status" value="1"/>
</dbReference>
<evidence type="ECO:0000313" key="6">
    <source>
        <dbReference type="EMBL" id="MBA4602592.1"/>
    </source>
</evidence>
<evidence type="ECO:0000256" key="3">
    <source>
        <dbReference type="ARBA" id="ARBA00022989"/>
    </source>
</evidence>
<comment type="caution">
    <text evidence="6">The sequence shown here is derived from an EMBL/GenBank/DDBJ whole genome shotgun (WGS) entry which is preliminary data.</text>
</comment>
<dbReference type="GO" id="GO:0015179">
    <property type="term" value="F:L-amino acid transmembrane transporter activity"/>
    <property type="evidence" value="ECO:0007669"/>
    <property type="project" value="TreeGrafter"/>
</dbReference>
<feature type="transmembrane region" description="Helical" evidence="5">
    <location>
        <begin position="272"/>
        <end position="293"/>
    </location>
</feature>
<dbReference type="InterPro" id="IPR002293">
    <property type="entry name" value="AA/rel_permease1"/>
</dbReference>
<evidence type="ECO:0000256" key="1">
    <source>
        <dbReference type="ARBA" id="ARBA00004141"/>
    </source>
</evidence>
<feature type="transmembrane region" description="Helical" evidence="5">
    <location>
        <begin position="415"/>
        <end position="433"/>
    </location>
</feature>
<dbReference type="GO" id="GO:0016020">
    <property type="term" value="C:membrane"/>
    <property type="evidence" value="ECO:0007669"/>
    <property type="project" value="UniProtKB-SubCell"/>
</dbReference>
<accession>A0A7W1XSS0</accession>
<dbReference type="RefSeq" id="WP_181740287.1">
    <property type="nucleotide sequence ID" value="NZ_JACEOL010000031.1"/>
</dbReference>
<dbReference type="PANTHER" id="PTHR11785:SF512">
    <property type="entry name" value="SOBREMESA, ISOFORM B"/>
    <property type="match status" value="1"/>
</dbReference>
<evidence type="ECO:0000256" key="2">
    <source>
        <dbReference type="ARBA" id="ARBA00022692"/>
    </source>
</evidence>
<dbReference type="PIRSF" id="PIRSF006060">
    <property type="entry name" value="AA_transporter"/>
    <property type="match status" value="1"/>
</dbReference>
<feature type="transmembrane region" description="Helical" evidence="5">
    <location>
        <begin position="12"/>
        <end position="32"/>
    </location>
</feature>
<protein>
    <submittedName>
        <fullName evidence="6">Amino acid permease</fullName>
    </submittedName>
</protein>
<organism evidence="6 7">
    <name type="scientific">Thermoactinomyces mirandus</name>
    <dbReference type="NCBI Taxonomy" id="2756294"/>
    <lineage>
        <taxon>Bacteria</taxon>
        <taxon>Bacillati</taxon>
        <taxon>Bacillota</taxon>
        <taxon>Bacilli</taxon>
        <taxon>Bacillales</taxon>
        <taxon>Thermoactinomycetaceae</taxon>
        <taxon>Thermoactinomyces</taxon>
    </lineage>
</organism>
<feature type="transmembrane region" description="Helical" evidence="5">
    <location>
        <begin position="128"/>
        <end position="147"/>
    </location>
</feature>
<feature type="transmembrane region" description="Helical" evidence="5">
    <location>
        <begin position="387"/>
        <end position="409"/>
    </location>
</feature>
<evidence type="ECO:0000256" key="4">
    <source>
        <dbReference type="ARBA" id="ARBA00023136"/>
    </source>
</evidence>
<keyword evidence="3 5" id="KW-1133">Transmembrane helix</keyword>
<dbReference type="FunFam" id="1.20.1740.10:FF:000051">
    <property type="entry name" value="Amino acid permease"/>
    <property type="match status" value="1"/>
</dbReference>
<feature type="transmembrane region" description="Helical" evidence="5">
    <location>
        <begin position="196"/>
        <end position="217"/>
    </location>
</feature>
<keyword evidence="7" id="KW-1185">Reference proteome</keyword>
<keyword evidence="2 5" id="KW-0812">Transmembrane</keyword>
<gene>
    <name evidence="6" type="ORF">H2C83_09755</name>
</gene>
<evidence type="ECO:0000313" key="7">
    <source>
        <dbReference type="Proteomes" id="UP000538292"/>
    </source>
</evidence>
<dbReference type="AlphaFoldDB" id="A0A7W1XSS0"/>
<feature type="transmembrane region" description="Helical" evidence="5">
    <location>
        <begin position="44"/>
        <end position="68"/>
    </location>
</feature>
<dbReference type="InterPro" id="IPR050598">
    <property type="entry name" value="AminoAcid_Transporter"/>
</dbReference>
<feature type="transmembrane region" description="Helical" evidence="5">
    <location>
        <begin position="89"/>
        <end position="116"/>
    </location>
</feature>
<proteinExistence type="predicted"/>
<feature type="transmembrane region" description="Helical" evidence="5">
    <location>
        <begin position="229"/>
        <end position="252"/>
    </location>
</feature>
<dbReference type="Pfam" id="PF13520">
    <property type="entry name" value="AA_permease_2"/>
    <property type="match status" value="1"/>
</dbReference>
<dbReference type="PANTHER" id="PTHR11785">
    <property type="entry name" value="AMINO ACID TRANSPORTER"/>
    <property type="match status" value="1"/>
</dbReference>
<sequence length="438" mass="47652">MDQTNSQLKRDIGFFTALSIVIGTVIGSGVFMKPGIVLESSGSTLMALAAWLIGGIFSIAGGLTIAEVGAQIPKTGGLYTYIDEIYGKFWGYLSGWIQTAVYGPAIIAALGLYLGSLHVHLFNIEGRIWEFVIAIGYVLFLMWVNIIGTKYSGWVQNVTTVAKLIPIAAIIIFGLWKGEQTIFDPGAFQTTELSFGAAVLATLFAYDGWVLLAAVAGEMKNPAKLLPKAILGGLLFVTAVYLLVNAALFIVLPAGEVVQLGENAAGVASEILFGKFGGLLITIGIIVSIFGTLNSKILGHARVPFAMGERKQLPFADSMAKVHPRFKTPHIAIIQQSVFAIFFMLIGDPNRLTDISIFAIYIFYIFGFYAVFTLRKRNPGKERPYSVPLYPWIPILSILSSLYVIYAMLTTDPMGGLLAVLILLLGLPIYYYLKKKYS</sequence>
<keyword evidence="4 5" id="KW-0472">Membrane</keyword>
<comment type="subcellular location">
    <subcellularLocation>
        <location evidence="1">Membrane</location>
        <topology evidence="1">Multi-pass membrane protein</topology>
    </subcellularLocation>
</comment>